<comment type="caution">
    <text evidence="5">The sequence shown here is derived from an EMBL/GenBank/DDBJ whole genome shotgun (WGS) entry which is preliminary data.</text>
</comment>
<dbReference type="Pfam" id="PF05686">
    <property type="entry name" value="Glyco_transf_90"/>
    <property type="match status" value="1"/>
</dbReference>
<comment type="similarity">
    <text evidence="1">Belongs to the glycosyltransferase 90 family.</text>
</comment>
<dbReference type="AlphaFoldDB" id="A0ABD3SRB1"/>
<evidence type="ECO:0000313" key="5">
    <source>
        <dbReference type="EMBL" id="KAL3827149.1"/>
    </source>
</evidence>
<reference evidence="5 6" key="1">
    <citation type="submission" date="2024-10" db="EMBL/GenBank/DDBJ databases">
        <title>Updated reference genomes for cyclostephanoid diatoms.</title>
        <authorList>
            <person name="Roberts W.R."/>
            <person name="Alverson A.J."/>
        </authorList>
    </citation>
    <scope>NUCLEOTIDE SEQUENCE [LARGE SCALE GENOMIC DNA]</scope>
    <source>
        <strain evidence="5 6">AJA228-03</strain>
    </source>
</reference>
<name>A0ABD3SRB1_9STRA</name>
<proteinExistence type="inferred from homology"/>
<dbReference type="PANTHER" id="PTHR12203:SF35">
    <property type="entry name" value="PROTEIN O-GLUCOSYLTRANSFERASE 1"/>
    <property type="match status" value="1"/>
</dbReference>
<accession>A0ABD3SRB1</accession>
<keyword evidence="6" id="KW-1185">Reference proteome</keyword>
<dbReference type="Proteomes" id="UP001530377">
    <property type="component" value="Unassembled WGS sequence"/>
</dbReference>
<gene>
    <name evidence="5" type="ORF">ACHAXA_006704</name>
</gene>
<evidence type="ECO:0000256" key="1">
    <source>
        <dbReference type="ARBA" id="ARBA00010118"/>
    </source>
</evidence>
<dbReference type="InterPro" id="IPR006598">
    <property type="entry name" value="CAP10"/>
</dbReference>
<dbReference type="EMBL" id="JALLPB020000007">
    <property type="protein sequence ID" value="KAL3827149.1"/>
    <property type="molecule type" value="Genomic_DNA"/>
</dbReference>
<evidence type="ECO:0000256" key="2">
    <source>
        <dbReference type="ARBA" id="ARBA00022679"/>
    </source>
</evidence>
<evidence type="ECO:0000259" key="4">
    <source>
        <dbReference type="SMART" id="SM00672"/>
    </source>
</evidence>
<evidence type="ECO:0000256" key="3">
    <source>
        <dbReference type="SAM" id="MobiDB-lite"/>
    </source>
</evidence>
<evidence type="ECO:0000313" key="6">
    <source>
        <dbReference type="Proteomes" id="UP001530377"/>
    </source>
</evidence>
<feature type="region of interest" description="Disordered" evidence="3">
    <location>
        <begin position="1"/>
        <end position="28"/>
    </location>
</feature>
<dbReference type="PANTHER" id="PTHR12203">
    <property type="entry name" value="KDEL LYS-ASP-GLU-LEU CONTAINING - RELATED"/>
    <property type="match status" value="1"/>
</dbReference>
<keyword evidence="2" id="KW-0808">Transferase</keyword>
<dbReference type="InterPro" id="IPR051091">
    <property type="entry name" value="O-Glucosyltr/Glycosyltrsf_90"/>
</dbReference>
<sequence>MTSRNAAECGSTTTTNTHDHHPRRHRRRTTALVAISCAAVALCVQRRALRPGPRGDDVVVDRIPGGGAGLGIVGLGDNHRRTQLRTYSARAYENDDDMGRGVALPPLAVPTDRTIPRPLPGLVDDGESNILSHSRGGIDVEGVDAGADADDSGAVTHAQLIDEGLPLPPYAIDDAIRTSRMYDNTYALLVYDPEKDTFYLLYSKRHNWVNGCNKLLISFNIITFFMRRSFPERFQGSKSDELVIPISSGDYPSVRVECLDHFREQRGNDWINGKSKATCGDGNPAPILHFGSVFRQPHMFPNMIGMPMPAPEHLYCLEKWVIHREVCPELRARSASDVDGELVYGEEVGLAWEDLIPQVVWRGTDFSYLTRVYPTLRKPIFTNNLFEWPTKQEEEDQRTNKIFGRMTALKAAIVKRRLDRVRKRAPRRADQNIGRLRQFNKAAAVKAMREQYDLLVPRWKAVVLTGEAEVDAAAAYAASPDGDATLPWANMKFSTFVGDGGHKTHSEGSDIYKDWESIGFPATGEYMSLLDLARYKYHIDLGGGGGTTWTGTLQKLALPGLLFHHMTPTKDYIHDYMRPWVHYIPVSSDLHDLKRKYDWSESNPVEARQIAEAGTNLARHLTSRGGLEDTYNRDVVEPLRRVIEAYQPISIVHGQGRVTWRHWWEAVRQIEDDHDVLLPIYECESWTPRTCQPLQGRNWWEKTFSVDNKRKRFG</sequence>
<organism evidence="5 6">
    <name type="scientific">Cyclostephanos tholiformis</name>
    <dbReference type="NCBI Taxonomy" id="382380"/>
    <lineage>
        <taxon>Eukaryota</taxon>
        <taxon>Sar</taxon>
        <taxon>Stramenopiles</taxon>
        <taxon>Ochrophyta</taxon>
        <taxon>Bacillariophyta</taxon>
        <taxon>Coscinodiscophyceae</taxon>
        <taxon>Thalassiosirophycidae</taxon>
        <taxon>Stephanodiscales</taxon>
        <taxon>Stephanodiscaceae</taxon>
        <taxon>Cyclostephanos</taxon>
    </lineage>
</organism>
<feature type="domain" description="Glycosyl transferase CAP10" evidence="4">
    <location>
        <begin position="427"/>
        <end position="629"/>
    </location>
</feature>
<dbReference type="SMART" id="SM00672">
    <property type="entry name" value="CAP10"/>
    <property type="match status" value="1"/>
</dbReference>
<dbReference type="GO" id="GO:0016740">
    <property type="term" value="F:transferase activity"/>
    <property type="evidence" value="ECO:0007669"/>
    <property type="project" value="UniProtKB-KW"/>
</dbReference>
<protein>
    <recommendedName>
        <fullName evidence="4">Glycosyl transferase CAP10 domain-containing protein</fullName>
    </recommendedName>
</protein>